<dbReference type="Pfam" id="PF04909">
    <property type="entry name" value="Amidohydro_2"/>
    <property type="match status" value="1"/>
</dbReference>
<dbReference type="InterPro" id="IPR032465">
    <property type="entry name" value="ACMSD"/>
</dbReference>
<evidence type="ECO:0000256" key="1">
    <source>
        <dbReference type="ARBA" id="ARBA00023239"/>
    </source>
</evidence>
<feature type="domain" description="Amidohydrolase-related" evidence="2">
    <location>
        <begin position="79"/>
        <end position="376"/>
    </location>
</feature>
<dbReference type="PANTHER" id="PTHR21240">
    <property type="entry name" value="2-AMINO-3-CARBOXYLMUCONATE-6-SEMIALDEHYDE DECARBOXYLASE"/>
    <property type="match status" value="1"/>
</dbReference>
<evidence type="ECO:0000313" key="3">
    <source>
        <dbReference type="EMBL" id="SPM33763.1"/>
    </source>
</evidence>
<reference evidence="3 4" key="1">
    <citation type="submission" date="2017-01" db="EMBL/GenBank/DDBJ databases">
        <authorList>
            <consortium name="Urmite Genomes"/>
        </authorList>
    </citation>
    <scope>NUCLEOTIDE SEQUENCE [LARGE SCALE GENOMIC DNA]</scope>
    <source>
        <strain evidence="3 4">AB57</strain>
    </source>
</reference>
<gene>
    <name evidence="3" type="ORF">MRAB57_1567</name>
</gene>
<dbReference type="GO" id="GO:0019748">
    <property type="term" value="P:secondary metabolic process"/>
    <property type="evidence" value="ECO:0007669"/>
    <property type="project" value="TreeGrafter"/>
</dbReference>
<evidence type="ECO:0000313" key="4">
    <source>
        <dbReference type="Proteomes" id="UP000240988"/>
    </source>
</evidence>
<dbReference type="InterPro" id="IPR006680">
    <property type="entry name" value="Amidohydro-rel"/>
</dbReference>
<keyword evidence="3" id="KW-0378">Hydrolase</keyword>
<evidence type="ECO:0000259" key="2">
    <source>
        <dbReference type="Pfam" id="PF04909"/>
    </source>
</evidence>
<sequence>MDADDLILISVDDHIAEPADMFEAHVPAAFKEYAPRVVVEENGKEQWYYGDLRGRNLGLNAVAGKPRDMYNIDASRYDEMRPGCFNVDERVRDMNAGGLLAGLNFPNWTGFSGQVLNQGPDRDVNLVMIKAYNDWHVDEWCGAYPGRFIPCGILPLFDVEEAVKEIKRLADKGCHAVTFSENPEALQMPSIHTDHWYPMFAAACDNNTVLCTHVGSSSRTPMFSLDAPPSVMMTGSSISSMYTLIELIWAEFWTDFPDLRFSLTEGDIGWIPYFLWRSEHVLNRHSGWTQPKFPTGYDGPTDVFRRHIYTCFISDKVGVKNMDWFNEDMLCWESDFPHSDSNWPFGPEDIIETMGHLDDSVINKITHENAMKAYSFDPFKFIPKDNARAGHLRSQAIDVDVVTHVGRKAGAEDRELWSQMQQAFAQAREGALKAEAPGIAKRANVLGN</sequence>
<accession>A0A2U3NQQ0</accession>
<dbReference type="SUPFAM" id="SSF51556">
    <property type="entry name" value="Metallo-dependent hydrolases"/>
    <property type="match status" value="1"/>
</dbReference>
<dbReference type="AlphaFoldDB" id="A0A2U3NQQ0"/>
<keyword evidence="4" id="KW-1185">Reference proteome</keyword>
<dbReference type="GO" id="GO:0016787">
    <property type="term" value="F:hydrolase activity"/>
    <property type="evidence" value="ECO:0007669"/>
    <property type="project" value="UniProtKB-KW"/>
</dbReference>
<dbReference type="RefSeq" id="WP_077087074.1">
    <property type="nucleotide sequence ID" value="NZ_LT721901.1"/>
</dbReference>
<dbReference type="InterPro" id="IPR032466">
    <property type="entry name" value="Metal_Hydrolase"/>
</dbReference>
<keyword evidence="1" id="KW-0456">Lyase</keyword>
<organism evidence="3 4">
    <name type="scientific">Mycobacterium rhizamassiliense</name>
    <dbReference type="NCBI Taxonomy" id="1841860"/>
    <lineage>
        <taxon>Bacteria</taxon>
        <taxon>Bacillati</taxon>
        <taxon>Actinomycetota</taxon>
        <taxon>Actinomycetes</taxon>
        <taxon>Mycobacteriales</taxon>
        <taxon>Mycobacteriaceae</taxon>
        <taxon>Mycobacterium</taxon>
    </lineage>
</organism>
<dbReference type="EMBL" id="FUFA01000002">
    <property type="protein sequence ID" value="SPM33763.1"/>
    <property type="molecule type" value="Genomic_DNA"/>
</dbReference>
<dbReference type="Proteomes" id="UP000240988">
    <property type="component" value="Unassembled WGS sequence"/>
</dbReference>
<dbReference type="Gene3D" id="3.20.20.140">
    <property type="entry name" value="Metal-dependent hydrolases"/>
    <property type="match status" value="1"/>
</dbReference>
<proteinExistence type="predicted"/>
<dbReference type="GO" id="GO:0005737">
    <property type="term" value="C:cytoplasm"/>
    <property type="evidence" value="ECO:0007669"/>
    <property type="project" value="TreeGrafter"/>
</dbReference>
<dbReference type="PANTHER" id="PTHR21240:SF28">
    <property type="entry name" value="ISO-OROTATE DECARBOXYLASE (EUROFUNG)"/>
    <property type="match status" value="1"/>
</dbReference>
<name>A0A2U3NQQ0_9MYCO</name>
<dbReference type="OrthoDB" id="8673349at2"/>
<protein>
    <submittedName>
        <fullName evidence="3">Amidohydrolase</fullName>
    </submittedName>
</protein>
<dbReference type="STRING" id="1841860.GCA_900157375_01568"/>
<dbReference type="GO" id="GO:0016831">
    <property type="term" value="F:carboxy-lyase activity"/>
    <property type="evidence" value="ECO:0007669"/>
    <property type="project" value="InterPro"/>
</dbReference>